<evidence type="ECO:0000313" key="2">
    <source>
        <dbReference type="EMBL" id="MCB5409896.1"/>
    </source>
</evidence>
<reference evidence="2 3" key="1">
    <citation type="submission" date="2020-07" db="EMBL/GenBank/DDBJ databases">
        <title>Pseudogemmobacter sp. nov., isolated from poultry manure in Taiwan.</title>
        <authorList>
            <person name="Lin S.-Y."/>
            <person name="Tang Y.-S."/>
            <person name="Young C.-C."/>
        </authorList>
    </citation>
    <scope>NUCLEOTIDE SEQUENCE [LARGE SCALE GENOMIC DNA]</scope>
    <source>
        <strain evidence="2 3">CC-YST710</strain>
    </source>
</reference>
<organism evidence="2 3">
    <name type="scientific">Pseudogemmobacter faecipullorum</name>
    <dbReference type="NCBI Taxonomy" id="2755041"/>
    <lineage>
        <taxon>Bacteria</taxon>
        <taxon>Pseudomonadati</taxon>
        <taxon>Pseudomonadota</taxon>
        <taxon>Alphaproteobacteria</taxon>
        <taxon>Rhodobacterales</taxon>
        <taxon>Paracoccaceae</taxon>
        <taxon>Pseudogemmobacter</taxon>
    </lineage>
</organism>
<accession>A0ABS8CKH8</accession>
<dbReference type="Proteomes" id="UP001198571">
    <property type="component" value="Unassembled WGS sequence"/>
</dbReference>
<evidence type="ECO:0000313" key="3">
    <source>
        <dbReference type="Proteomes" id="UP001198571"/>
    </source>
</evidence>
<keyword evidence="1" id="KW-0812">Transmembrane</keyword>
<feature type="transmembrane region" description="Helical" evidence="1">
    <location>
        <begin position="21"/>
        <end position="45"/>
    </location>
</feature>
<gene>
    <name evidence="2" type="ORF">H0485_07780</name>
</gene>
<comment type="caution">
    <text evidence="2">The sequence shown here is derived from an EMBL/GenBank/DDBJ whole genome shotgun (WGS) entry which is preliminary data.</text>
</comment>
<protein>
    <recommendedName>
        <fullName evidence="4">Pilus assembly protein</fullName>
    </recommendedName>
</protein>
<dbReference type="RefSeq" id="WP_226934806.1">
    <property type="nucleotide sequence ID" value="NZ_JACDXX010000006.1"/>
</dbReference>
<keyword evidence="1" id="KW-1133">Transmembrane helix</keyword>
<keyword evidence="3" id="KW-1185">Reference proteome</keyword>
<dbReference type="EMBL" id="JACDXX010000006">
    <property type="protein sequence ID" value="MCB5409896.1"/>
    <property type="molecule type" value="Genomic_DNA"/>
</dbReference>
<evidence type="ECO:0008006" key="4">
    <source>
        <dbReference type="Google" id="ProtNLM"/>
    </source>
</evidence>
<proteinExistence type="predicted"/>
<sequence length="192" mass="21866">MSRPAAARANPLRRFLREEEGLIMTEFLIVLPLLIWMFIAMVVFWDTYRTINEAQKASYAVADAISRETEVSRPYLAGMQSVMELLLGRPGVVSMRITSVRWVARNQRYEVIFSESPGNRKPPLSAAQVLALRDRIPLLDDGDTTVILETWTRHIPALNIGLKGMDFENFITTRPRQSHRTCLKETLATTCT</sequence>
<keyword evidence="1" id="KW-0472">Membrane</keyword>
<evidence type="ECO:0000256" key="1">
    <source>
        <dbReference type="SAM" id="Phobius"/>
    </source>
</evidence>
<name>A0ABS8CKH8_9RHOB</name>